<sequence length="361" mass="39999">MKNWRELLSLGEEINQKKIVAGYDGFVDTTARPVAQSASASSPVEMFETIRQFGEFLISKAEKSCSIELKVESRHLGGNLPFLSRGAAALGLCVTGIGMMGEGGVMEEPFKELAGKYYPFAASGQSTCLEFYDGKVMLAPTVTLPRDSWEMVFEATAGMAPELFAAADLIALVNWSELTFAQYLWERTYEESLAETACDKERFAFFDLCDISRKTATEIRAVLTLIGKYAKQRTAILSLNDNEAQVLGEKVFGEECRLAEIAHQIRVQYQIDEVLIHTTKKAMLFCKEGFFAETTRFVEQPVKSTGAGDHFNAASCFAAVMKLTPEARLRFANCAASLYVQTGKTPELWQIVEVIEKQGDL</sequence>
<dbReference type="EMBL" id="JAMZFV010000004">
    <property type="protein sequence ID" value="MCP1109516.1"/>
    <property type="molecule type" value="Genomic_DNA"/>
</dbReference>
<keyword evidence="1" id="KW-0418">Kinase</keyword>
<dbReference type="Gene3D" id="3.40.1190.20">
    <property type="match status" value="1"/>
</dbReference>
<dbReference type="RefSeq" id="WP_262068423.1">
    <property type="nucleotide sequence ID" value="NZ_JAMXOC010000004.1"/>
</dbReference>
<name>A0ABT1EIK2_9FIRM</name>
<dbReference type="InterPro" id="IPR029056">
    <property type="entry name" value="Ribokinase-like"/>
</dbReference>
<evidence type="ECO:0000313" key="2">
    <source>
        <dbReference type="Proteomes" id="UP001523565"/>
    </source>
</evidence>
<accession>A0ABT1EIK2</accession>
<dbReference type="InterPro" id="IPR057621">
    <property type="entry name" value="Khk_prokaryotic"/>
</dbReference>
<proteinExistence type="predicted"/>
<dbReference type="SUPFAM" id="SSF53613">
    <property type="entry name" value="Ribokinase-like"/>
    <property type="match status" value="1"/>
</dbReference>
<dbReference type="Pfam" id="PF25270">
    <property type="entry name" value="Khk"/>
    <property type="match status" value="1"/>
</dbReference>
<protein>
    <submittedName>
        <fullName evidence="1">Carbohydrate kinase family protein</fullName>
    </submittedName>
</protein>
<keyword evidence="1" id="KW-0808">Transferase</keyword>
<reference evidence="1 2" key="1">
    <citation type="journal article" date="2022" name="Genome Biol. Evol.">
        <title>Host diet, physiology and behaviors set the stage for Lachnospiraceae cladogenesis.</title>
        <authorList>
            <person name="Vera-Ponce De Leon A."/>
            <person name="Schneider M."/>
            <person name="Jahnes B.C."/>
            <person name="Sadowski V."/>
            <person name="Camuy-Velez L.A."/>
            <person name="Duan J."/>
            <person name="Sabree Z.L."/>
        </authorList>
    </citation>
    <scope>NUCLEOTIDE SEQUENCE [LARGE SCALE GENOMIC DNA]</scope>
    <source>
        <strain evidence="1 2">PAL227</strain>
    </source>
</reference>
<dbReference type="Proteomes" id="UP001523565">
    <property type="component" value="Unassembled WGS sequence"/>
</dbReference>
<organism evidence="1 2">
    <name type="scientific">Ohessyouella blattaphilus</name>
    <dbReference type="NCBI Taxonomy" id="2949333"/>
    <lineage>
        <taxon>Bacteria</taxon>
        <taxon>Bacillati</taxon>
        <taxon>Bacillota</taxon>
        <taxon>Clostridia</taxon>
        <taxon>Lachnospirales</taxon>
        <taxon>Lachnospiraceae</taxon>
        <taxon>Ohessyouella</taxon>
    </lineage>
</organism>
<keyword evidence="2" id="KW-1185">Reference proteome</keyword>
<evidence type="ECO:0000313" key="1">
    <source>
        <dbReference type="EMBL" id="MCP1109516.1"/>
    </source>
</evidence>
<comment type="caution">
    <text evidence="1">The sequence shown here is derived from an EMBL/GenBank/DDBJ whole genome shotgun (WGS) entry which is preliminary data.</text>
</comment>
<gene>
    <name evidence="1" type="ORF">NK118_04535</name>
</gene>
<dbReference type="GO" id="GO:0016301">
    <property type="term" value="F:kinase activity"/>
    <property type="evidence" value="ECO:0007669"/>
    <property type="project" value="UniProtKB-KW"/>
</dbReference>